<keyword evidence="1" id="KW-1133">Transmembrane helix</keyword>
<accession>A0ABY1R5P7</accession>
<dbReference type="EMBL" id="FXUO01000005">
    <property type="protein sequence ID" value="SMP93925.1"/>
    <property type="molecule type" value="Genomic_DNA"/>
</dbReference>
<evidence type="ECO:0000256" key="1">
    <source>
        <dbReference type="SAM" id="Phobius"/>
    </source>
</evidence>
<evidence type="ECO:0000313" key="3">
    <source>
        <dbReference type="Proteomes" id="UP001158050"/>
    </source>
</evidence>
<keyword evidence="1" id="KW-0472">Membrane</keyword>
<reference evidence="2 3" key="1">
    <citation type="submission" date="2017-05" db="EMBL/GenBank/DDBJ databases">
        <authorList>
            <person name="Varghese N."/>
            <person name="Submissions S."/>
        </authorList>
    </citation>
    <scope>NUCLEOTIDE SEQUENCE [LARGE SCALE GENOMIC DNA]</scope>
    <source>
        <strain evidence="2 3">DSM 18015</strain>
    </source>
</reference>
<sequence length="60" mass="6334">MTAIGAILALMPLAIGIGMGAQMQQALAIAVIGGFVTGIPLLLFVFPTFIRIIYSRKQKS</sequence>
<keyword evidence="3" id="KW-1185">Reference proteome</keyword>
<dbReference type="PANTHER" id="PTHR32063:SF24">
    <property type="entry name" value="CATION EFFLUX SYSTEM (ACRB_ACRD_ACRF FAMILY)"/>
    <property type="match status" value="1"/>
</dbReference>
<gene>
    <name evidence="2" type="ORF">SAMN05421679_105173</name>
</gene>
<dbReference type="SUPFAM" id="SSF82866">
    <property type="entry name" value="Multidrug efflux transporter AcrB transmembrane domain"/>
    <property type="match status" value="1"/>
</dbReference>
<name>A0ABY1R5P7_9FLAO</name>
<dbReference type="Pfam" id="PF00873">
    <property type="entry name" value="ACR_tran"/>
    <property type="match status" value="1"/>
</dbReference>
<evidence type="ECO:0000313" key="2">
    <source>
        <dbReference type="EMBL" id="SMP93925.1"/>
    </source>
</evidence>
<keyword evidence="1" id="KW-0812">Transmembrane</keyword>
<proteinExistence type="predicted"/>
<dbReference type="RefSeq" id="WP_283417024.1">
    <property type="nucleotide sequence ID" value="NZ_FXUO01000005.1"/>
</dbReference>
<protein>
    <submittedName>
        <fullName evidence="2">AcrB/AcrD/AcrF family protein</fullName>
    </submittedName>
</protein>
<dbReference type="InterPro" id="IPR001036">
    <property type="entry name" value="Acrflvin-R"/>
</dbReference>
<organism evidence="2 3">
    <name type="scientific">Epilithonimonas pallida</name>
    <dbReference type="NCBI Taxonomy" id="373671"/>
    <lineage>
        <taxon>Bacteria</taxon>
        <taxon>Pseudomonadati</taxon>
        <taxon>Bacteroidota</taxon>
        <taxon>Flavobacteriia</taxon>
        <taxon>Flavobacteriales</taxon>
        <taxon>Weeksellaceae</taxon>
        <taxon>Chryseobacterium group</taxon>
        <taxon>Epilithonimonas</taxon>
    </lineage>
</organism>
<comment type="caution">
    <text evidence="2">The sequence shown here is derived from an EMBL/GenBank/DDBJ whole genome shotgun (WGS) entry which is preliminary data.</text>
</comment>
<dbReference type="Gene3D" id="1.20.1640.10">
    <property type="entry name" value="Multidrug efflux transporter AcrB transmembrane domain"/>
    <property type="match status" value="1"/>
</dbReference>
<feature type="transmembrane region" description="Helical" evidence="1">
    <location>
        <begin position="26"/>
        <end position="54"/>
    </location>
</feature>
<dbReference type="Proteomes" id="UP001158050">
    <property type="component" value="Unassembled WGS sequence"/>
</dbReference>
<dbReference type="PANTHER" id="PTHR32063">
    <property type="match status" value="1"/>
</dbReference>